<name>A0ABV6IXD3_9PROT</name>
<protein>
    <submittedName>
        <fullName evidence="3">Glycoside hydrolase family 15 protein</fullName>
    </submittedName>
</protein>
<reference evidence="3 4" key="1">
    <citation type="submission" date="2024-09" db="EMBL/GenBank/DDBJ databases">
        <authorList>
            <person name="Sun Q."/>
            <person name="Mori K."/>
        </authorList>
    </citation>
    <scope>NUCLEOTIDE SEQUENCE [LARGE SCALE GENOMIC DNA]</scope>
    <source>
        <strain evidence="3 4">CCM 7468</strain>
    </source>
</reference>
<sequence length="596" mass="66898">MGEPIENHGIVGDLRTAALVGLDGAVDFLCWPRFDSPSVFASILDDERGGRFELMPLLDGARHRQLYLPDTNVLLTRFLSHDGVAEISDFMRVGGTQRLVRRAKAVRQAMRFRMRCAPRFDYARAMPTLREEGGSLVFEGPDGMALRLRATVALRVEGADGVAEFELQAGQAAAFVLEDAALGNARPADPREVADCFKVTSDYWRRWSARSTYRGRWRDMVNRSALVLKLMTSAKYGSIIAAPTFGLPETIGGVRNWDYRYTWIRDAAFTVYAFLRLGHTAEANAFMRWLAARGAESGHDGHLDLMYGLDGHRQLTETELPHLSGYENSRPVRIGNGAAGQLQLDIYGELMDAAYLSDKYGEQISHDAWLGITRSMDWLAENWEQPDEGIWEVRGGRQHFLHSRLMCWVALERAIRLARKRSLPAPLLRWAEARDAIHRDIHENFWNPELQAFTQVRGGAAMDAACLLMPLMRFISPTDPRWISTLRVVGERLVVDSLVRRYEDESVDGLDGIEGSFNMCSFWYVECLARAGDVKSARFLFEKMLGYANHLGLYAEELGPAGEHLGNFPQAFTHLALISAAYYLDRALSASEAGPV</sequence>
<evidence type="ECO:0000259" key="1">
    <source>
        <dbReference type="Pfam" id="PF00723"/>
    </source>
</evidence>
<dbReference type="Gene3D" id="1.50.10.10">
    <property type="match status" value="1"/>
</dbReference>
<evidence type="ECO:0000259" key="2">
    <source>
        <dbReference type="Pfam" id="PF19291"/>
    </source>
</evidence>
<organism evidence="3 4">
    <name type="scientific">Muricoccus vinaceus</name>
    <dbReference type="NCBI Taxonomy" id="424704"/>
    <lineage>
        <taxon>Bacteria</taxon>
        <taxon>Pseudomonadati</taxon>
        <taxon>Pseudomonadota</taxon>
        <taxon>Alphaproteobacteria</taxon>
        <taxon>Acetobacterales</taxon>
        <taxon>Roseomonadaceae</taxon>
        <taxon>Muricoccus</taxon>
    </lineage>
</organism>
<evidence type="ECO:0000313" key="3">
    <source>
        <dbReference type="EMBL" id="MFC0388264.1"/>
    </source>
</evidence>
<dbReference type="EMBL" id="JBHLVZ010000083">
    <property type="protein sequence ID" value="MFC0388264.1"/>
    <property type="molecule type" value="Genomic_DNA"/>
</dbReference>
<dbReference type="Proteomes" id="UP001589789">
    <property type="component" value="Unassembled WGS sequence"/>
</dbReference>
<keyword evidence="3" id="KW-0378">Hydrolase</keyword>
<dbReference type="Pfam" id="PF19291">
    <property type="entry name" value="TREH_N"/>
    <property type="match status" value="1"/>
</dbReference>
<accession>A0ABV6IXD3</accession>
<dbReference type="InterPro" id="IPR008928">
    <property type="entry name" value="6-hairpin_glycosidase_sf"/>
</dbReference>
<comment type="caution">
    <text evidence="3">The sequence shown here is derived from an EMBL/GenBank/DDBJ whole genome shotgun (WGS) entry which is preliminary data.</text>
</comment>
<proteinExistence type="predicted"/>
<dbReference type="InterPro" id="IPR045582">
    <property type="entry name" value="Trehalase-like_N"/>
</dbReference>
<feature type="domain" description="GH15-like" evidence="1">
    <location>
        <begin position="218"/>
        <end position="582"/>
    </location>
</feature>
<keyword evidence="4" id="KW-1185">Reference proteome</keyword>
<dbReference type="Pfam" id="PF00723">
    <property type="entry name" value="Glyco_hydro_15"/>
    <property type="match status" value="1"/>
</dbReference>
<dbReference type="PANTHER" id="PTHR31616">
    <property type="entry name" value="TREHALASE"/>
    <property type="match status" value="1"/>
</dbReference>
<gene>
    <name evidence="3" type="ORF">ACFFIC_22390</name>
</gene>
<dbReference type="RefSeq" id="WP_377054503.1">
    <property type="nucleotide sequence ID" value="NZ_JBHLVZ010000083.1"/>
</dbReference>
<dbReference type="GO" id="GO:0016787">
    <property type="term" value="F:hydrolase activity"/>
    <property type="evidence" value="ECO:0007669"/>
    <property type="project" value="UniProtKB-KW"/>
</dbReference>
<dbReference type="InterPro" id="IPR012341">
    <property type="entry name" value="6hp_glycosidase-like_sf"/>
</dbReference>
<feature type="domain" description="Trehalase-like N-terminal" evidence="2">
    <location>
        <begin position="3"/>
        <end position="148"/>
    </location>
</feature>
<dbReference type="InterPro" id="IPR011613">
    <property type="entry name" value="GH15-like"/>
</dbReference>
<dbReference type="PANTHER" id="PTHR31616:SF0">
    <property type="entry name" value="GLUCAN 1,4-ALPHA-GLUCOSIDASE"/>
    <property type="match status" value="1"/>
</dbReference>
<evidence type="ECO:0000313" key="4">
    <source>
        <dbReference type="Proteomes" id="UP001589789"/>
    </source>
</evidence>
<dbReference type="SUPFAM" id="SSF48208">
    <property type="entry name" value="Six-hairpin glycosidases"/>
    <property type="match status" value="1"/>
</dbReference>